<dbReference type="Pfam" id="PF01195">
    <property type="entry name" value="Pept_tRNA_hydro"/>
    <property type="match status" value="1"/>
</dbReference>
<comment type="subcellular location">
    <subcellularLocation>
        <location evidence="8">Cytoplasm</location>
    </subcellularLocation>
</comment>
<keyword evidence="4 8" id="KW-0694">RNA-binding</keyword>
<evidence type="ECO:0000256" key="7">
    <source>
        <dbReference type="ARBA" id="ARBA00050038"/>
    </source>
</evidence>
<feature type="site" description="Stabilizes the basic form of H active site to accept a proton" evidence="8">
    <location>
        <position position="111"/>
    </location>
</feature>
<dbReference type="InterPro" id="IPR001328">
    <property type="entry name" value="Pept_tRNA_hydro"/>
</dbReference>
<dbReference type="SUPFAM" id="SSF53178">
    <property type="entry name" value="Peptidyl-tRNA hydrolase-like"/>
    <property type="match status" value="1"/>
</dbReference>
<dbReference type="GO" id="GO:0072344">
    <property type="term" value="P:rescue of stalled ribosome"/>
    <property type="evidence" value="ECO:0007669"/>
    <property type="project" value="UniProtKB-UniRule"/>
</dbReference>
<dbReference type="HAMAP" id="MF_00083">
    <property type="entry name" value="Pept_tRNA_hydro_bact"/>
    <property type="match status" value="1"/>
</dbReference>
<sequence>MLLFNLKTMNKIRKKEERMKLIVGLGNPGKMFELTPHNIGFMLINYLEKEWKKNILTTKKELSSIVSHLQLEQETILLVQPQTYMNISGKAIKQLMLKYNIPKDDVLVLVDDINLEPGAFKLKYKGGHGGHNGLRNIIDMLHSKDFKRLRIGVGLDSRIPLEQYVLNRLNTQTQQQITHNFPLFKKLISNFIQGYPFANLMNTLV</sequence>
<comment type="function">
    <text evidence="8">Hydrolyzes ribosome-free peptidyl-tRNAs (with 1 or more amino acids incorporated), which drop off the ribosome during protein synthesis, or as a result of ribosome stalling.</text>
</comment>
<dbReference type="NCBIfam" id="TIGR00447">
    <property type="entry name" value="pth"/>
    <property type="match status" value="1"/>
</dbReference>
<dbReference type="GO" id="GO:0006515">
    <property type="term" value="P:protein quality control for misfolded or incompletely synthesized proteins"/>
    <property type="evidence" value="ECO:0007669"/>
    <property type="project" value="UniProtKB-UniRule"/>
</dbReference>
<keyword evidence="3 8" id="KW-0378">Hydrolase</keyword>
<dbReference type="FunFam" id="3.40.50.1470:FF:000001">
    <property type="entry name" value="Peptidyl-tRNA hydrolase"/>
    <property type="match status" value="1"/>
</dbReference>
<comment type="function">
    <text evidence="8">Catalyzes the release of premature peptidyl moieties from peptidyl-tRNA molecules trapped in stalled 50S ribosomal subunits, and thus maintains levels of free tRNAs and 50S ribosomes.</text>
</comment>
<dbReference type="CDD" id="cd00462">
    <property type="entry name" value="PTH"/>
    <property type="match status" value="1"/>
</dbReference>
<evidence type="ECO:0000256" key="3">
    <source>
        <dbReference type="ARBA" id="ARBA00022801"/>
    </source>
</evidence>
<dbReference type="InterPro" id="IPR036416">
    <property type="entry name" value="Pept_tRNA_hydro_sf"/>
</dbReference>
<dbReference type="EC" id="3.1.1.29" evidence="1 8"/>
<accession>Q83V99</accession>
<protein>
    <recommendedName>
        <fullName evidence="7 8">Peptidyl-tRNA hydrolase</fullName>
        <shortName evidence="8">Pth</shortName>
        <ecNumber evidence="1 8">3.1.1.29</ecNumber>
    </recommendedName>
</protein>
<organism evidence="9">
    <name type="scientific">Western X phytoplasma</name>
    <dbReference type="NCBI Taxonomy" id="37704"/>
    <lineage>
        <taxon>Bacteria</taxon>
        <taxon>Bacillati</taxon>
        <taxon>Mycoplasmatota</taxon>
        <taxon>Mollicutes</taxon>
        <taxon>Acholeplasmatales</taxon>
        <taxon>Acholeplasmataceae</taxon>
        <taxon>Candidatus Phytoplasma</taxon>
        <taxon>16SrIII (X-disease group)</taxon>
    </lineage>
</organism>
<dbReference type="AlphaFoldDB" id="Q83V99"/>
<evidence type="ECO:0000256" key="6">
    <source>
        <dbReference type="ARBA" id="ARBA00048707"/>
    </source>
</evidence>
<comment type="similarity">
    <text evidence="5 8">Belongs to the PTH family.</text>
</comment>
<dbReference type="PROSITE" id="PS01196">
    <property type="entry name" value="PEPT_TRNA_HYDROL_2"/>
    <property type="match status" value="1"/>
</dbReference>
<dbReference type="GO" id="GO:0000049">
    <property type="term" value="F:tRNA binding"/>
    <property type="evidence" value="ECO:0007669"/>
    <property type="project" value="UniProtKB-UniRule"/>
</dbReference>
<feature type="active site" description="Proton acceptor" evidence="8">
    <location>
        <position position="37"/>
    </location>
</feature>
<feature type="binding site" evidence="8">
    <location>
        <position position="132"/>
    </location>
    <ligand>
        <name>tRNA</name>
        <dbReference type="ChEBI" id="CHEBI:17843"/>
    </ligand>
</feature>
<evidence type="ECO:0000256" key="8">
    <source>
        <dbReference type="HAMAP-Rule" id="MF_00083"/>
    </source>
</evidence>
<dbReference type="InterPro" id="IPR018171">
    <property type="entry name" value="Pept_tRNA_hydro_CS"/>
</dbReference>
<dbReference type="PANTHER" id="PTHR17224">
    <property type="entry name" value="PEPTIDYL-TRNA HYDROLASE"/>
    <property type="match status" value="1"/>
</dbReference>
<keyword evidence="2 8" id="KW-0820">tRNA-binding</keyword>
<feature type="binding site" evidence="8">
    <location>
        <position position="84"/>
    </location>
    <ligand>
        <name>tRNA</name>
        <dbReference type="ChEBI" id="CHEBI:17843"/>
    </ligand>
</feature>
<dbReference type="GO" id="GO:0004045">
    <property type="term" value="F:peptidyl-tRNA hydrolase activity"/>
    <property type="evidence" value="ECO:0007669"/>
    <property type="project" value="UniProtKB-UniRule"/>
</dbReference>
<keyword evidence="8" id="KW-0963">Cytoplasm</keyword>
<evidence type="ECO:0000256" key="5">
    <source>
        <dbReference type="ARBA" id="ARBA00038063"/>
    </source>
</evidence>
<dbReference type="EMBL" id="AF533231">
    <property type="protein sequence ID" value="AAP31496.1"/>
    <property type="molecule type" value="Genomic_DNA"/>
</dbReference>
<dbReference type="Gene3D" id="3.40.50.1470">
    <property type="entry name" value="Peptidyl-tRNA hydrolase"/>
    <property type="match status" value="1"/>
</dbReference>
<evidence type="ECO:0000256" key="4">
    <source>
        <dbReference type="ARBA" id="ARBA00022884"/>
    </source>
</evidence>
<feature type="binding site" evidence="8">
    <location>
        <position position="32"/>
    </location>
    <ligand>
        <name>tRNA</name>
        <dbReference type="ChEBI" id="CHEBI:17843"/>
    </ligand>
</feature>
<reference evidence="9" key="1">
    <citation type="journal article" date="2003" name="FEMS Microbiol. Lett.">
        <title>Cosmid cloning and sample sequencing of the genome of the uncultivable mollicute, Western X-disease phytoplasma, using DNA purified by pulsed-field gel electrophoresis.</title>
        <authorList>
            <person name="Liefting L.W."/>
            <person name="Kirkpatrick B.C."/>
        </authorList>
    </citation>
    <scope>NUCLEOTIDE SEQUENCE</scope>
</reference>
<evidence type="ECO:0000313" key="9">
    <source>
        <dbReference type="EMBL" id="AAP31496.1"/>
    </source>
</evidence>
<proteinExistence type="inferred from homology"/>
<name>Q83V99_9MOLU</name>
<feature type="site" description="Discriminates between blocked and unblocked aminoacyl-tRNA" evidence="8">
    <location>
        <position position="27"/>
    </location>
</feature>
<dbReference type="GO" id="GO:0005737">
    <property type="term" value="C:cytoplasm"/>
    <property type="evidence" value="ECO:0007669"/>
    <property type="project" value="UniProtKB-SubCell"/>
</dbReference>
<feature type="binding site" evidence="8">
    <location>
        <position position="86"/>
    </location>
    <ligand>
        <name>tRNA</name>
        <dbReference type="ChEBI" id="CHEBI:17843"/>
    </ligand>
</feature>
<comment type="catalytic activity">
    <reaction evidence="6 8">
        <text>an N-acyl-L-alpha-aminoacyl-tRNA + H2O = an N-acyl-L-amino acid + a tRNA + H(+)</text>
        <dbReference type="Rhea" id="RHEA:54448"/>
        <dbReference type="Rhea" id="RHEA-COMP:10123"/>
        <dbReference type="Rhea" id="RHEA-COMP:13883"/>
        <dbReference type="ChEBI" id="CHEBI:15377"/>
        <dbReference type="ChEBI" id="CHEBI:15378"/>
        <dbReference type="ChEBI" id="CHEBI:59874"/>
        <dbReference type="ChEBI" id="CHEBI:78442"/>
        <dbReference type="ChEBI" id="CHEBI:138191"/>
        <dbReference type="EC" id="3.1.1.29"/>
    </reaction>
</comment>
<comment type="subunit">
    <text evidence="8">Monomer.</text>
</comment>
<evidence type="ECO:0000256" key="1">
    <source>
        <dbReference type="ARBA" id="ARBA00013260"/>
    </source>
</evidence>
<dbReference type="PANTHER" id="PTHR17224:SF1">
    <property type="entry name" value="PEPTIDYL-TRNA HYDROLASE"/>
    <property type="match status" value="1"/>
</dbReference>
<gene>
    <name evidence="8 9" type="primary">pth</name>
</gene>
<evidence type="ECO:0000256" key="2">
    <source>
        <dbReference type="ARBA" id="ARBA00022555"/>
    </source>
</evidence>